<accession>A0A4Y2P351</accession>
<gene>
    <name evidence="1" type="ORF">AVEN_7458_1</name>
    <name evidence="2" type="ORF">AVEN_89489_1</name>
</gene>
<organism evidence="1 3">
    <name type="scientific">Araneus ventricosus</name>
    <name type="common">Orbweaver spider</name>
    <name type="synonym">Epeira ventricosa</name>
    <dbReference type="NCBI Taxonomy" id="182803"/>
    <lineage>
        <taxon>Eukaryota</taxon>
        <taxon>Metazoa</taxon>
        <taxon>Ecdysozoa</taxon>
        <taxon>Arthropoda</taxon>
        <taxon>Chelicerata</taxon>
        <taxon>Arachnida</taxon>
        <taxon>Araneae</taxon>
        <taxon>Araneomorphae</taxon>
        <taxon>Entelegynae</taxon>
        <taxon>Araneoidea</taxon>
        <taxon>Araneidae</taxon>
        <taxon>Araneus</taxon>
    </lineage>
</organism>
<comment type="caution">
    <text evidence="1">The sequence shown here is derived from an EMBL/GenBank/DDBJ whole genome shotgun (WGS) entry which is preliminary data.</text>
</comment>
<evidence type="ECO:0000313" key="3">
    <source>
        <dbReference type="Proteomes" id="UP000499080"/>
    </source>
</evidence>
<dbReference type="Proteomes" id="UP000499080">
    <property type="component" value="Unassembled WGS sequence"/>
</dbReference>
<dbReference type="EMBL" id="BGPR01010134">
    <property type="protein sequence ID" value="GBN44438.1"/>
    <property type="molecule type" value="Genomic_DNA"/>
</dbReference>
<evidence type="ECO:0000313" key="1">
    <source>
        <dbReference type="EMBL" id="GBN44436.1"/>
    </source>
</evidence>
<evidence type="ECO:0000313" key="2">
    <source>
        <dbReference type="EMBL" id="GBN44438.1"/>
    </source>
</evidence>
<proteinExistence type="predicted"/>
<dbReference type="AlphaFoldDB" id="A0A4Y2P351"/>
<reference evidence="1 3" key="1">
    <citation type="journal article" date="2019" name="Sci. Rep.">
        <title>Orb-weaving spider Araneus ventricosus genome elucidates the spidroin gene catalogue.</title>
        <authorList>
            <person name="Kono N."/>
            <person name="Nakamura H."/>
            <person name="Ohtoshi R."/>
            <person name="Moran D.A.P."/>
            <person name="Shinohara A."/>
            <person name="Yoshida Y."/>
            <person name="Fujiwara M."/>
            <person name="Mori M."/>
            <person name="Tomita M."/>
            <person name="Arakawa K."/>
        </authorList>
    </citation>
    <scope>NUCLEOTIDE SEQUENCE [LARGE SCALE GENOMIC DNA]</scope>
</reference>
<dbReference type="EMBL" id="BGPR01010133">
    <property type="protein sequence ID" value="GBN44436.1"/>
    <property type="molecule type" value="Genomic_DNA"/>
</dbReference>
<keyword evidence="3" id="KW-1185">Reference proteome</keyword>
<name>A0A4Y2P351_ARAVE</name>
<protein>
    <submittedName>
        <fullName evidence="1">Uncharacterized protein</fullName>
    </submittedName>
</protein>
<sequence length="104" mass="12343">MKEKLGYVLLMRIKNMTNVWFHCETNELERIKEINFSRYPSIHGSSKMTWEDPEEESNFIKWNIILLATPIGLYFIRTRGFIPMGCVPLKVLDFYLDTGEKHKT</sequence>